<evidence type="ECO:0000313" key="5">
    <source>
        <dbReference type="Proteomes" id="UP000078550"/>
    </source>
</evidence>
<dbReference type="AlphaFoldDB" id="A0A1A8YRB3"/>
<evidence type="ECO:0000313" key="3">
    <source>
        <dbReference type="EMBL" id="SBT34098.1"/>
    </source>
</evidence>
<keyword evidence="2" id="KW-0472">Membrane</keyword>
<feature type="transmembrane region" description="Helical" evidence="2">
    <location>
        <begin position="12"/>
        <end position="35"/>
    </location>
</feature>
<organism evidence="3 6">
    <name type="scientific">Plasmodium ovale wallikeri</name>
    <dbReference type="NCBI Taxonomy" id="864142"/>
    <lineage>
        <taxon>Eukaryota</taxon>
        <taxon>Sar</taxon>
        <taxon>Alveolata</taxon>
        <taxon>Apicomplexa</taxon>
        <taxon>Aconoidasida</taxon>
        <taxon>Haemosporida</taxon>
        <taxon>Plasmodiidae</taxon>
        <taxon>Plasmodium</taxon>
        <taxon>Plasmodium (Plasmodium)</taxon>
    </lineage>
</organism>
<keyword evidence="2" id="KW-1133">Transmembrane helix</keyword>
<feature type="region of interest" description="Disordered" evidence="1">
    <location>
        <begin position="150"/>
        <end position="171"/>
    </location>
</feature>
<dbReference type="EMBL" id="FLRE01000082">
    <property type="protein sequence ID" value="SBT34582.1"/>
    <property type="molecule type" value="Genomic_DNA"/>
</dbReference>
<keyword evidence="6" id="KW-1185">Reference proteome</keyword>
<accession>A0A1A8YRB3</accession>
<keyword evidence="2" id="KW-0812">Transmembrane</keyword>
<evidence type="ECO:0000256" key="1">
    <source>
        <dbReference type="SAM" id="MobiDB-lite"/>
    </source>
</evidence>
<name>A0A1A8YRB3_PLAOA</name>
<dbReference type="EMBL" id="FLRD01000065">
    <property type="protein sequence ID" value="SBT34098.1"/>
    <property type="molecule type" value="Genomic_DNA"/>
</dbReference>
<feature type="transmembrane region" description="Helical" evidence="2">
    <location>
        <begin position="41"/>
        <end position="62"/>
    </location>
</feature>
<feature type="compositionally biased region" description="Basic and acidic residues" evidence="1">
    <location>
        <begin position="150"/>
        <end position="163"/>
    </location>
</feature>
<feature type="transmembrane region" description="Helical" evidence="2">
    <location>
        <begin position="106"/>
        <end position="126"/>
    </location>
</feature>
<evidence type="ECO:0000256" key="2">
    <source>
        <dbReference type="SAM" id="Phobius"/>
    </source>
</evidence>
<reference evidence="3" key="2">
    <citation type="submission" date="2016-05" db="EMBL/GenBank/DDBJ databases">
        <authorList>
            <person name="Lavstsen T."/>
            <person name="Jespersen J.S."/>
        </authorList>
    </citation>
    <scope>NUCLEOTIDE SEQUENCE [LARGE SCALE GENOMIC DNA]</scope>
</reference>
<dbReference type="Proteomes" id="UP000078555">
    <property type="component" value="Unassembled WGS sequence"/>
</dbReference>
<reference evidence="5 6" key="1">
    <citation type="submission" date="2016-05" db="EMBL/GenBank/DDBJ databases">
        <authorList>
            <person name="Naeem Raeece"/>
        </authorList>
    </citation>
    <scope>NUCLEOTIDE SEQUENCE [LARGE SCALE GENOMIC DNA]</scope>
</reference>
<sequence length="171" mass="19058">MSCFGKLDKCCCFPLAGGCIVGAVFHFLLCLSVAFSSQAEYKVWNIASNATLGCLITLGLILKNYIIFYIVAVFVAFLVGSHIIAFIFCIISFFGHSEISTQNKVLTTVTVFTTILITLLFLNIYLSISRVLKAGGSGWEYKNYMEIENDKEKEKKSKEKEENLANNDYNA</sequence>
<evidence type="ECO:0000313" key="4">
    <source>
        <dbReference type="EMBL" id="SBT34582.1"/>
    </source>
</evidence>
<dbReference type="Proteomes" id="UP000078550">
    <property type="component" value="Unassembled WGS sequence"/>
</dbReference>
<feature type="transmembrane region" description="Helical" evidence="2">
    <location>
        <begin position="69"/>
        <end position="94"/>
    </location>
</feature>
<evidence type="ECO:0000313" key="6">
    <source>
        <dbReference type="Proteomes" id="UP000078555"/>
    </source>
</evidence>
<proteinExistence type="predicted"/>
<gene>
    <name evidence="3" type="ORF">POVWA1_020480</name>
    <name evidence="4" type="ORF">POVWA2_020660</name>
</gene>
<protein>
    <submittedName>
        <fullName evidence="3">Uncharacterized protein</fullName>
    </submittedName>
</protein>